<evidence type="ECO:0008006" key="3">
    <source>
        <dbReference type="Google" id="ProtNLM"/>
    </source>
</evidence>
<proteinExistence type="predicted"/>
<reference evidence="1" key="1">
    <citation type="submission" date="2024-04" db="EMBL/GenBank/DDBJ databases">
        <authorList>
            <consortium name="Molecular Ecology Group"/>
        </authorList>
    </citation>
    <scope>NUCLEOTIDE SEQUENCE</scope>
</reference>
<dbReference type="EMBL" id="OZ034825">
    <property type="protein sequence ID" value="CAL1680122.1"/>
    <property type="molecule type" value="Genomic_DNA"/>
</dbReference>
<protein>
    <recommendedName>
        <fullName evidence="3">Secreted protein</fullName>
    </recommendedName>
</protein>
<dbReference type="AlphaFoldDB" id="A0AAV2NIX1"/>
<keyword evidence="2" id="KW-1185">Reference proteome</keyword>
<evidence type="ECO:0000313" key="2">
    <source>
        <dbReference type="Proteomes" id="UP001497644"/>
    </source>
</evidence>
<sequence>MNLRHPLRTSIWINYTVLVYNAVHGFEAKGWYCPEHGWGTQDARPRRAPSYSLHNQLHTAVLPSASRATLALGI</sequence>
<evidence type="ECO:0000313" key="1">
    <source>
        <dbReference type="EMBL" id="CAL1680122.1"/>
    </source>
</evidence>
<name>A0AAV2NIX1_9HYME</name>
<dbReference type="Proteomes" id="UP001497644">
    <property type="component" value="Chromosome 2"/>
</dbReference>
<gene>
    <name evidence="1" type="ORF">LPLAT_LOCUS6203</name>
</gene>
<organism evidence="1 2">
    <name type="scientific">Lasius platythorax</name>
    <dbReference type="NCBI Taxonomy" id="488582"/>
    <lineage>
        <taxon>Eukaryota</taxon>
        <taxon>Metazoa</taxon>
        <taxon>Ecdysozoa</taxon>
        <taxon>Arthropoda</taxon>
        <taxon>Hexapoda</taxon>
        <taxon>Insecta</taxon>
        <taxon>Pterygota</taxon>
        <taxon>Neoptera</taxon>
        <taxon>Endopterygota</taxon>
        <taxon>Hymenoptera</taxon>
        <taxon>Apocrita</taxon>
        <taxon>Aculeata</taxon>
        <taxon>Formicoidea</taxon>
        <taxon>Formicidae</taxon>
        <taxon>Formicinae</taxon>
        <taxon>Lasius</taxon>
        <taxon>Lasius</taxon>
    </lineage>
</organism>
<accession>A0AAV2NIX1</accession>